<accession>A0A8J3RUD2</accession>
<dbReference type="RefSeq" id="WP_203895706.1">
    <property type="nucleotide sequence ID" value="NZ_BOOH01000073.1"/>
</dbReference>
<protein>
    <submittedName>
        <fullName evidence="2">Membrane protein</fullName>
    </submittedName>
</protein>
<dbReference type="Proteomes" id="UP000616724">
    <property type="component" value="Unassembled WGS sequence"/>
</dbReference>
<feature type="transmembrane region" description="Helical" evidence="1">
    <location>
        <begin position="91"/>
        <end position="111"/>
    </location>
</feature>
<dbReference type="AlphaFoldDB" id="A0A8J3RUD2"/>
<keyword evidence="1" id="KW-0812">Transmembrane</keyword>
<feature type="transmembrane region" description="Helical" evidence="1">
    <location>
        <begin position="57"/>
        <end position="79"/>
    </location>
</feature>
<sequence length="170" mass="17715">MLELFQTITLVAATVAMGLTAGLFYTFSCSVMLGLAETDDRTFIGVMQRINRRILNGWFALSFGGAPLLTLLAGVLHLAGGGEDGRPALPWIAAGFVLYGVTFVVTAAVNVPLNNAIDAAGDPAAIADPAAVRAAFETRWVRWNVVRAVSSTAALACLAWALVLYGGATG</sequence>
<dbReference type="EMBL" id="BOOH01000073">
    <property type="protein sequence ID" value="GIH81308.1"/>
    <property type="molecule type" value="Genomic_DNA"/>
</dbReference>
<keyword evidence="1" id="KW-0472">Membrane</keyword>
<feature type="transmembrane region" description="Helical" evidence="1">
    <location>
        <begin position="12"/>
        <end position="36"/>
    </location>
</feature>
<proteinExistence type="predicted"/>
<name>A0A8J3RUD2_9ACTN</name>
<dbReference type="Pfam" id="PF08592">
    <property type="entry name" value="Anthrone_oxy"/>
    <property type="match status" value="1"/>
</dbReference>
<dbReference type="InterPro" id="IPR013901">
    <property type="entry name" value="Anthrone_oxy"/>
</dbReference>
<feature type="transmembrane region" description="Helical" evidence="1">
    <location>
        <begin position="145"/>
        <end position="168"/>
    </location>
</feature>
<evidence type="ECO:0000313" key="3">
    <source>
        <dbReference type="Proteomes" id="UP000616724"/>
    </source>
</evidence>
<evidence type="ECO:0000256" key="1">
    <source>
        <dbReference type="SAM" id="Phobius"/>
    </source>
</evidence>
<reference evidence="2 3" key="1">
    <citation type="submission" date="2021-01" db="EMBL/GenBank/DDBJ databases">
        <title>Whole genome shotgun sequence of Planobispora longispora NBRC 13918.</title>
        <authorList>
            <person name="Komaki H."/>
            <person name="Tamura T."/>
        </authorList>
    </citation>
    <scope>NUCLEOTIDE SEQUENCE [LARGE SCALE GENOMIC DNA]</scope>
    <source>
        <strain evidence="2 3">NBRC 13918</strain>
    </source>
</reference>
<gene>
    <name evidence="2" type="ORF">Plo01_77370</name>
</gene>
<keyword evidence="3" id="KW-1185">Reference proteome</keyword>
<keyword evidence="1" id="KW-1133">Transmembrane helix</keyword>
<organism evidence="2 3">
    <name type="scientific">Planobispora longispora</name>
    <dbReference type="NCBI Taxonomy" id="28887"/>
    <lineage>
        <taxon>Bacteria</taxon>
        <taxon>Bacillati</taxon>
        <taxon>Actinomycetota</taxon>
        <taxon>Actinomycetes</taxon>
        <taxon>Streptosporangiales</taxon>
        <taxon>Streptosporangiaceae</taxon>
        <taxon>Planobispora</taxon>
    </lineage>
</organism>
<evidence type="ECO:0000313" key="2">
    <source>
        <dbReference type="EMBL" id="GIH81308.1"/>
    </source>
</evidence>
<comment type="caution">
    <text evidence="2">The sequence shown here is derived from an EMBL/GenBank/DDBJ whole genome shotgun (WGS) entry which is preliminary data.</text>
</comment>